<organism evidence="1 2">
    <name type="scientific">Pseudonocardia kunmingensis</name>
    <dbReference type="NCBI Taxonomy" id="630975"/>
    <lineage>
        <taxon>Bacteria</taxon>
        <taxon>Bacillati</taxon>
        <taxon>Actinomycetota</taxon>
        <taxon>Actinomycetes</taxon>
        <taxon>Pseudonocardiales</taxon>
        <taxon>Pseudonocardiaceae</taxon>
        <taxon>Pseudonocardia</taxon>
    </lineage>
</organism>
<dbReference type="AlphaFoldDB" id="A0A543E2G8"/>
<keyword evidence="2" id="KW-1185">Reference proteome</keyword>
<gene>
    <name evidence="1" type="ORF">FB558_2439</name>
</gene>
<evidence type="ECO:0000313" key="2">
    <source>
        <dbReference type="Proteomes" id="UP000315677"/>
    </source>
</evidence>
<accession>A0A543E2G8</accession>
<name>A0A543E2G8_9PSEU</name>
<comment type="caution">
    <text evidence="1">The sequence shown here is derived from an EMBL/GenBank/DDBJ whole genome shotgun (WGS) entry which is preliminary data.</text>
</comment>
<proteinExistence type="predicted"/>
<dbReference type="EMBL" id="VFPA01000001">
    <property type="protein sequence ID" value="TQM15649.1"/>
    <property type="molecule type" value="Genomic_DNA"/>
</dbReference>
<evidence type="ECO:0000313" key="1">
    <source>
        <dbReference type="EMBL" id="TQM15649.1"/>
    </source>
</evidence>
<reference evidence="1 2" key="1">
    <citation type="submission" date="2019-06" db="EMBL/GenBank/DDBJ databases">
        <title>Sequencing the genomes of 1000 actinobacteria strains.</title>
        <authorList>
            <person name="Klenk H.-P."/>
        </authorList>
    </citation>
    <scope>NUCLEOTIDE SEQUENCE [LARGE SCALE GENOMIC DNA]</scope>
    <source>
        <strain evidence="1 2">DSM 45301</strain>
    </source>
</reference>
<protein>
    <submittedName>
        <fullName evidence="1">Uncharacterized protein</fullName>
    </submittedName>
</protein>
<sequence>MTDARRSADGLRVRWGAGPAEQAADIPGVVLT</sequence>
<dbReference type="Proteomes" id="UP000315677">
    <property type="component" value="Unassembled WGS sequence"/>
</dbReference>